<evidence type="ECO:0000313" key="3">
    <source>
        <dbReference type="Proteomes" id="UP000193944"/>
    </source>
</evidence>
<dbReference type="Gene3D" id="3.30.1140.40">
    <property type="entry name" value="Tctex-1"/>
    <property type="match status" value="1"/>
</dbReference>
<reference evidence="2 3" key="1">
    <citation type="submission" date="2016-08" db="EMBL/GenBank/DDBJ databases">
        <title>A Parts List for Fungal Cellulosomes Revealed by Comparative Genomics.</title>
        <authorList>
            <consortium name="DOE Joint Genome Institute"/>
            <person name="Haitjema C.H."/>
            <person name="Gilmore S.P."/>
            <person name="Henske J.K."/>
            <person name="Solomon K.V."/>
            <person name="De Groot R."/>
            <person name="Kuo A."/>
            <person name="Mondo S.J."/>
            <person name="Salamov A.A."/>
            <person name="Labutti K."/>
            <person name="Zhao Z."/>
            <person name="Chiniquy J."/>
            <person name="Barry K."/>
            <person name="Brewer H.M."/>
            <person name="Purvine S.O."/>
            <person name="Wright A.T."/>
            <person name="Boxma B."/>
            <person name="Van Alen T."/>
            <person name="Hackstein J.H."/>
            <person name="Baker S.E."/>
            <person name="Grigoriev I.V."/>
            <person name="O'Malley M.A."/>
        </authorList>
    </citation>
    <scope>NUCLEOTIDE SEQUENCE [LARGE SCALE GENOMIC DNA]</scope>
    <source>
        <strain evidence="2 3">S4</strain>
    </source>
</reference>
<feature type="compositionally biased region" description="Basic and acidic residues" evidence="1">
    <location>
        <begin position="17"/>
        <end position="61"/>
    </location>
</feature>
<dbReference type="EMBL" id="MCFG01000008">
    <property type="protein sequence ID" value="ORX87510.1"/>
    <property type="molecule type" value="Genomic_DNA"/>
</dbReference>
<evidence type="ECO:0000256" key="1">
    <source>
        <dbReference type="SAM" id="MobiDB-lite"/>
    </source>
</evidence>
<dbReference type="AlphaFoldDB" id="A0A1Y1XP37"/>
<dbReference type="GO" id="GO:0005868">
    <property type="term" value="C:cytoplasmic dynein complex"/>
    <property type="evidence" value="ECO:0007669"/>
    <property type="project" value="TreeGrafter"/>
</dbReference>
<evidence type="ECO:0000313" key="2">
    <source>
        <dbReference type="EMBL" id="ORX87510.1"/>
    </source>
</evidence>
<dbReference type="GO" id="GO:0005737">
    <property type="term" value="C:cytoplasm"/>
    <property type="evidence" value="ECO:0007669"/>
    <property type="project" value="TreeGrafter"/>
</dbReference>
<dbReference type="GO" id="GO:0045505">
    <property type="term" value="F:dynein intermediate chain binding"/>
    <property type="evidence" value="ECO:0007669"/>
    <property type="project" value="TreeGrafter"/>
</dbReference>
<protein>
    <submittedName>
        <fullName evidence="2">Uncharacterized protein</fullName>
    </submittedName>
</protein>
<dbReference type="PANTHER" id="PTHR21255:SF7">
    <property type="entry name" value="DYNEIN LIGHT CHAIN TCTEX-TYPE PROTEIN 2B"/>
    <property type="match status" value="1"/>
</dbReference>
<accession>A0A1Y1XP37</accession>
<dbReference type="Proteomes" id="UP000193944">
    <property type="component" value="Unassembled WGS sequence"/>
</dbReference>
<feature type="compositionally biased region" description="Basic and acidic residues" evidence="1">
    <location>
        <begin position="68"/>
        <end position="140"/>
    </location>
</feature>
<organism evidence="2 3">
    <name type="scientific">Anaeromyces robustus</name>
    <dbReference type="NCBI Taxonomy" id="1754192"/>
    <lineage>
        <taxon>Eukaryota</taxon>
        <taxon>Fungi</taxon>
        <taxon>Fungi incertae sedis</taxon>
        <taxon>Chytridiomycota</taxon>
        <taxon>Chytridiomycota incertae sedis</taxon>
        <taxon>Neocallimastigomycetes</taxon>
        <taxon>Neocallimastigales</taxon>
        <taxon>Neocallimastigaceae</taxon>
        <taxon>Anaeromyces</taxon>
    </lineage>
</organism>
<comment type="caution">
    <text evidence="2">The sequence shown here is derived from an EMBL/GenBank/DDBJ whole genome shotgun (WGS) entry which is preliminary data.</text>
</comment>
<proteinExistence type="predicted"/>
<dbReference type="CDD" id="cd21459">
    <property type="entry name" value="DLC-like_TCTEX1D2"/>
    <property type="match status" value="1"/>
</dbReference>
<dbReference type="Pfam" id="PF03645">
    <property type="entry name" value="Tctex-1"/>
    <property type="match status" value="1"/>
</dbReference>
<dbReference type="OrthoDB" id="10260741at2759"/>
<gene>
    <name evidence="2" type="ORF">BCR32DRAFT_264274</name>
</gene>
<sequence length="365" mass="41801">MSEPITEETQQELGVIEETKEEIKKDEAKEIAEKPTEEAVNKESEEVTPTEIKEEEKKTEEGGGTTTEETKEASDETNDSKKTEETKSEEVTSEGSKTEEVKAEVKTEEVKTEETKETTNNDSEEKIESTKKSDEKESKSVKNSTSKLNEKESKSVHGSRTKLNGSESNLAKKRASREVLNKYRSKTNLNLYGSINNLKGSRNNLAGSKTFYGSSMLLNKNHLYHDQNQEPTDRITYENTYQLKPTKKFSSYEVKKMLDELLQKKFVTVHQEEDEDPETIYFQYETKKAQEMSKELANEILEEVKKFEYDRYKFVVDVTIGEYTGQGVRVSSRAIWDTSTDSYASSTYRHGNVFVTAIVFGCYYE</sequence>
<reference evidence="2 3" key="2">
    <citation type="submission" date="2016-08" db="EMBL/GenBank/DDBJ databases">
        <title>Pervasive Adenine N6-methylation of Active Genes in Fungi.</title>
        <authorList>
            <consortium name="DOE Joint Genome Institute"/>
            <person name="Mondo S.J."/>
            <person name="Dannebaum R.O."/>
            <person name="Kuo R.C."/>
            <person name="Labutti K."/>
            <person name="Haridas S."/>
            <person name="Kuo A."/>
            <person name="Salamov A."/>
            <person name="Ahrendt S.R."/>
            <person name="Lipzen A."/>
            <person name="Sullivan W."/>
            <person name="Andreopoulos W.B."/>
            <person name="Clum A."/>
            <person name="Lindquist E."/>
            <person name="Daum C."/>
            <person name="Ramamoorthy G.K."/>
            <person name="Gryganskyi A."/>
            <person name="Culley D."/>
            <person name="Magnuson J.K."/>
            <person name="James T.Y."/>
            <person name="O'Malley M.A."/>
            <person name="Stajich J.E."/>
            <person name="Spatafora J.W."/>
            <person name="Visel A."/>
            <person name="Grigoriev I.V."/>
        </authorList>
    </citation>
    <scope>NUCLEOTIDE SEQUENCE [LARGE SCALE GENOMIC DNA]</scope>
    <source>
        <strain evidence="2 3">S4</strain>
    </source>
</reference>
<dbReference type="STRING" id="1754192.A0A1Y1XP37"/>
<feature type="compositionally biased region" description="Acidic residues" evidence="1">
    <location>
        <begin position="1"/>
        <end position="10"/>
    </location>
</feature>
<dbReference type="InterPro" id="IPR005334">
    <property type="entry name" value="Tctex-1-like"/>
</dbReference>
<name>A0A1Y1XP37_9FUNG</name>
<keyword evidence="3" id="KW-1185">Reference proteome</keyword>
<feature type="region of interest" description="Disordered" evidence="1">
    <location>
        <begin position="1"/>
        <end position="176"/>
    </location>
</feature>
<dbReference type="PANTHER" id="PTHR21255">
    <property type="entry name" value="T-COMPLEX-ASSOCIATED-TESTIS-EXPRESSED 1/ DYNEIN LIGHT CHAIN"/>
    <property type="match status" value="1"/>
</dbReference>
<dbReference type="GO" id="GO:0007018">
    <property type="term" value="P:microtubule-based movement"/>
    <property type="evidence" value="ECO:0007669"/>
    <property type="project" value="TreeGrafter"/>
</dbReference>
<dbReference type="InterPro" id="IPR038586">
    <property type="entry name" value="Tctex-1-like_sf"/>
</dbReference>
<feature type="compositionally biased region" description="Polar residues" evidence="1">
    <location>
        <begin position="156"/>
        <end position="169"/>
    </location>
</feature>